<comment type="caution">
    <text evidence="1">The sequence shown here is derived from an EMBL/GenBank/DDBJ whole genome shotgun (WGS) entry which is preliminary data.</text>
</comment>
<keyword evidence="2" id="KW-1185">Reference proteome</keyword>
<dbReference type="EMBL" id="JAAIUW010000004">
    <property type="protein sequence ID" value="KAF7835589.1"/>
    <property type="molecule type" value="Genomic_DNA"/>
</dbReference>
<gene>
    <name evidence="1" type="ORF">G2W53_010448</name>
</gene>
<sequence length="67" mass="8061">MEGDFRRDSRRKIWWRWAGVWRGGVGVGKGRVEVGKGREGWRRVEKRKNGRVERMWWRGYGGREGWG</sequence>
<proteinExistence type="predicted"/>
<organism evidence="1 2">
    <name type="scientific">Senna tora</name>
    <dbReference type="NCBI Taxonomy" id="362788"/>
    <lineage>
        <taxon>Eukaryota</taxon>
        <taxon>Viridiplantae</taxon>
        <taxon>Streptophyta</taxon>
        <taxon>Embryophyta</taxon>
        <taxon>Tracheophyta</taxon>
        <taxon>Spermatophyta</taxon>
        <taxon>Magnoliopsida</taxon>
        <taxon>eudicotyledons</taxon>
        <taxon>Gunneridae</taxon>
        <taxon>Pentapetalae</taxon>
        <taxon>rosids</taxon>
        <taxon>fabids</taxon>
        <taxon>Fabales</taxon>
        <taxon>Fabaceae</taxon>
        <taxon>Caesalpinioideae</taxon>
        <taxon>Cassia clade</taxon>
        <taxon>Senna</taxon>
    </lineage>
</organism>
<name>A0A835C9Q6_9FABA</name>
<accession>A0A835C9Q6</accession>
<reference evidence="1" key="1">
    <citation type="submission" date="2020-09" db="EMBL/GenBank/DDBJ databases">
        <title>Genome-Enabled Discovery of Anthraquinone Biosynthesis in Senna tora.</title>
        <authorList>
            <person name="Kang S.-H."/>
            <person name="Pandey R.P."/>
            <person name="Lee C.-M."/>
            <person name="Sim J.-S."/>
            <person name="Jeong J.-T."/>
            <person name="Choi B.-S."/>
            <person name="Jung M."/>
            <person name="Ginzburg D."/>
            <person name="Zhao K."/>
            <person name="Won S.Y."/>
            <person name="Oh T.-J."/>
            <person name="Yu Y."/>
            <person name="Kim N.-H."/>
            <person name="Lee O.R."/>
            <person name="Lee T.-H."/>
            <person name="Bashyal P."/>
            <person name="Kim T.-S."/>
            <person name="Lee W.-H."/>
            <person name="Kawkins C."/>
            <person name="Kim C.-K."/>
            <person name="Kim J.S."/>
            <person name="Ahn B.O."/>
            <person name="Rhee S.Y."/>
            <person name="Sohng J.K."/>
        </authorList>
    </citation>
    <scope>NUCLEOTIDE SEQUENCE</scope>
    <source>
        <tissue evidence="1">Leaf</tissue>
    </source>
</reference>
<protein>
    <submittedName>
        <fullName evidence="1">Uncharacterized protein</fullName>
    </submittedName>
</protein>
<dbReference type="AlphaFoldDB" id="A0A835C9Q6"/>
<evidence type="ECO:0000313" key="1">
    <source>
        <dbReference type="EMBL" id="KAF7835589.1"/>
    </source>
</evidence>
<dbReference type="Proteomes" id="UP000634136">
    <property type="component" value="Unassembled WGS sequence"/>
</dbReference>
<evidence type="ECO:0000313" key="2">
    <source>
        <dbReference type="Proteomes" id="UP000634136"/>
    </source>
</evidence>